<sequence>MQHKETARWAYYWLKDFNWTDTMAQYGNFTFNLILLLILGYLFNFLIRKILITSFGKLVRKTKTVFDDFLFKNNALTHLTHLITLLFYRSMLPYLLIDFPALRDESIILLDLASIIISIWFIRSVLRSLRDFLRTLNSFKDKPIESYIQVVMIFIWLFGGIIIFSLLTGKSVWQFLTALGALSAIILLIFKDTILGFVASIQVAVNDTVRIGDWITMEKYGADGDVIEINLSSVKIRNFDKTITSIPTYYLISDSFKNWRGMSVSGGRRIKRAVNIKTNSIRFLSSEDIADLKNIQLIAPYLDEKSKEIEQYNKQYNINKSQIVNGRNLTNIGVFRRYIELYLANHPKINHEMIAMVRQLPPTAQGTPLEVYAFSADKVWLNYEGIVSDLFDHILAALPYFKLEVYELPSSSIMEKNEKNNFVPPQNQS</sequence>
<dbReference type="Gene3D" id="2.30.30.60">
    <property type="match status" value="1"/>
</dbReference>
<reference evidence="8" key="1">
    <citation type="journal article" date="2019" name="Int. J. Syst. Evol. Microbiol.">
        <title>The Global Catalogue of Microorganisms (GCM) 10K type strain sequencing project: providing services to taxonomists for standard genome sequencing and annotation.</title>
        <authorList>
            <consortium name="The Broad Institute Genomics Platform"/>
            <consortium name="The Broad Institute Genome Sequencing Center for Infectious Disease"/>
            <person name="Wu L."/>
            <person name="Ma J."/>
        </authorList>
    </citation>
    <scope>NUCLEOTIDE SEQUENCE [LARGE SCALE GENOMIC DNA]</scope>
    <source>
        <strain evidence="8">KCTC 42255</strain>
    </source>
</reference>
<feature type="transmembrane region" description="Helical" evidence="5">
    <location>
        <begin position="172"/>
        <end position="190"/>
    </location>
</feature>
<evidence type="ECO:0000256" key="2">
    <source>
        <dbReference type="ARBA" id="ARBA00022692"/>
    </source>
</evidence>
<dbReference type="InterPro" id="IPR006685">
    <property type="entry name" value="MscS_channel_2nd"/>
</dbReference>
<evidence type="ECO:0000313" key="8">
    <source>
        <dbReference type="Proteomes" id="UP001597357"/>
    </source>
</evidence>
<protein>
    <submittedName>
        <fullName evidence="7">Mechanosensitive ion channel family protein</fullName>
    </submittedName>
</protein>
<dbReference type="SUPFAM" id="SSF50182">
    <property type="entry name" value="Sm-like ribonucleoproteins"/>
    <property type="match status" value="1"/>
</dbReference>
<feature type="transmembrane region" description="Helical" evidence="5">
    <location>
        <begin position="29"/>
        <end position="48"/>
    </location>
</feature>
<name>A0ABW5SCP8_9FLAO</name>
<organism evidence="7 8">
    <name type="scientific">Mesonia sediminis</name>
    <dbReference type="NCBI Taxonomy" id="1703946"/>
    <lineage>
        <taxon>Bacteria</taxon>
        <taxon>Pseudomonadati</taxon>
        <taxon>Bacteroidota</taxon>
        <taxon>Flavobacteriia</taxon>
        <taxon>Flavobacteriales</taxon>
        <taxon>Flavobacteriaceae</taxon>
        <taxon>Mesonia</taxon>
    </lineage>
</organism>
<evidence type="ECO:0000256" key="5">
    <source>
        <dbReference type="SAM" id="Phobius"/>
    </source>
</evidence>
<dbReference type="InterPro" id="IPR023408">
    <property type="entry name" value="MscS_beta-dom_sf"/>
</dbReference>
<feature type="transmembrane region" description="Helical" evidence="5">
    <location>
        <begin position="108"/>
        <end position="126"/>
    </location>
</feature>
<feature type="domain" description="Mechanosensitive ion channel MscS" evidence="6">
    <location>
        <begin position="192"/>
        <end position="260"/>
    </location>
</feature>
<feature type="transmembrane region" description="Helical" evidence="5">
    <location>
        <begin position="69"/>
        <end position="88"/>
    </location>
</feature>
<dbReference type="EMBL" id="JBHULZ010000023">
    <property type="protein sequence ID" value="MFD2697114.1"/>
    <property type="molecule type" value="Genomic_DNA"/>
</dbReference>
<evidence type="ECO:0000256" key="1">
    <source>
        <dbReference type="ARBA" id="ARBA00004370"/>
    </source>
</evidence>
<dbReference type="PANTHER" id="PTHR30414:SF0">
    <property type="entry name" value="MINICONDUCTANCE MECHANOSENSITIVE CHANNEL YBDG"/>
    <property type="match status" value="1"/>
</dbReference>
<comment type="caution">
    <text evidence="7">The sequence shown here is derived from an EMBL/GenBank/DDBJ whole genome shotgun (WGS) entry which is preliminary data.</text>
</comment>
<gene>
    <name evidence="7" type="ORF">ACFSQ0_03845</name>
</gene>
<dbReference type="InterPro" id="IPR030192">
    <property type="entry name" value="YbdG"/>
</dbReference>
<keyword evidence="3 5" id="KW-1133">Transmembrane helix</keyword>
<evidence type="ECO:0000256" key="4">
    <source>
        <dbReference type="ARBA" id="ARBA00023136"/>
    </source>
</evidence>
<dbReference type="InterPro" id="IPR010920">
    <property type="entry name" value="LSM_dom_sf"/>
</dbReference>
<accession>A0ABW5SCP8</accession>
<dbReference type="Proteomes" id="UP001597357">
    <property type="component" value="Unassembled WGS sequence"/>
</dbReference>
<dbReference type="RefSeq" id="WP_379044371.1">
    <property type="nucleotide sequence ID" value="NZ_JBHULZ010000023.1"/>
</dbReference>
<evidence type="ECO:0000259" key="6">
    <source>
        <dbReference type="Pfam" id="PF00924"/>
    </source>
</evidence>
<keyword evidence="2 5" id="KW-0812">Transmembrane</keyword>
<dbReference type="PANTHER" id="PTHR30414">
    <property type="entry name" value="MINICONDUCTANCE MECHANOSENSITIVE CHANNEL YBDG"/>
    <property type="match status" value="1"/>
</dbReference>
<keyword evidence="4 5" id="KW-0472">Membrane</keyword>
<feature type="transmembrane region" description="Helical" evidence="5">
    <location>
        <begin position="147"/>
        <end position="166"/>
    </location>
</feature>
<evidence type="ECO:0000256" key="3">
    <source>
        <dbReference type="ARBA" id="ARBA00022989"/>
    </source>
</evidence>
<keyword evidence="8" id="KW-1185">Reference proteome</keyword>
<evidence type="ECO:0000313" key="7">
    <source>
        <dbReference type="EMBL" id="MFD2697114.1"/>
    </source>
</evidence>
<comment type="subcellular location">
    <subcellularLocation>
        <location evidence="1">Membrane</location>
    </subcellularLocation>
</comment>
<dbReference type="Pfam" id="PF00924">
    <property type="entry name" value="MS_channel_2nd"/>
    <property type="match status" value="1"/>
</dbReference>
<proteinExistence type="predicted"/>